<comment type="caution">
    <text evidence="11">The sequence shown here is derived from an EMBL/GenBank/DDBJ whole genome shotgun (WGS) entry which is preliminary data.</text>
</comment>
<dbReference type="GO" id="GO:0016567">
    <property type="term" value="P:protein ubiquitination"/>
    <property type="evidence" value="ECO:0007669"/>
    <property type="project" value="InterPro"/>
</dbReference>
<dbReference type="SUPFAM" id="SSF57850">
    <property type="entry name" value="RING/U-box"/>
    <property type="match status" value="1"/>
</dbReference>
<dbReference type="Pfam" id="PF25598">
    <property type="entry name" value="ARM_PUB"/>
    <property type="match status" value="1"/>
</dbReference>
<evidence type="ECO:0000313" key="12">
    <source>
        <dbReference type="Proteomes" id="UP001359559"/>
    </source>
</evidence>
<sequence length="553" mass="60923">MEIQQSVKLMVHRNIHKKWPSQKEAKDTGKLPEQITTTTTPKQKWKKMIFFHQSPSQTKPKTQNQNPPEEFLCPISGSLMADPVIVSSGHSFERSSVEACKTLNFTPQLSDGTNPDFSTVIPNLALKSAILKWCQTTSTPLPPHNTSTPHNLVRTLTSSNKNLNITENENPPSKPFHHHAETEPPRRSKHLYTSSEESIATNTTSAWTPPNLNLSTRPSCCYSSPSSSEIEPSTTPEEEELVTKLKTHQDPSLIEEALISLRKLTRTQEEARVQLCTPRLLSALRSLVVSKHSNVQVNVLASLVNLSLEKNNKVKIMRSGIVPPLIEVLKFGSSEAQEHASGALFSLALEDDNKTAIGVLGAFSPLIQLLRSESERTRHDSALALYHLSLVQSNRAKMVKLGSVPVLLNMIKSGHMQDRVLLILGNLGNGSDGRAAMLDVGVVECLVGLLESGCRSTQESCVSVMYALSHGGLRFKAVAKAARVVEVLQKVEKVVGSERAKHKLRKILEIMKIKEVEEEDVDWEELLDSGLGCGTRSPLRSGLDDSISNSVKF</sequence>
<accession>A0AAN9F830</accession>
<gene>
    <name evidence="11" type="ORF">RJT34_27827</name>
</gene>
<dbReference type="SUPFAM" id="SSF48371">
    <property type="entry name" value="ARM repeat"/>
    <property type="match status" value="1"/>
</dbReference>
<dbReference type="FunFam" id="1.25.10.10:FF:000578">
    <property type="entry name" value="RING-type E3 ubiquitin transferase"/>
    <property type="match status" value="1"/>
</dbReference>
<evidence type="ECO:0000256" key="5">
    <source>
        <dbReference type="ARBA" id="ARBA00022679"/>
    </source>
</evidence>
<dbReference type="PROSITE" id="PS50176">
    <property type="entry name" value="ARM_REPEAT"/>
    <property type="match status" value="2"/>
</dbReference>
<dbReference type="InterPro" id="IPR016024">
    <property type="entry name" value="ARM-type_fold"/>
</dbReference>
<keyword evidence="12" id="KW-1185">Reference proteome</keyword>
<evidence type="ECO:0000256" key="7">
    <source>
        <dbReference type="ARBA" id="ARBA00022786"/>
    </source>
</evidence>
<comment type="function">
    <text evidence="2">Functions as an E3 ubiquitin ligase.</text>
</comment>
<dbReference type="Gene3D" id="1.25.10.10">
    <property type="entry name" value="Leucine-rich Repeat Variant"/>
    <property type="match status" value="1"/>
</dbReference>
<comment type="pathway">
    <text evidence="3">Protein modification; protein ubiquitination.</text>
</comment>
<dbReference type="InterPro" id="IPR003613">
    <property type="entry name" value="Ubox_domain"/>
</dbReference>
<dbReference type="Pfam" id="PF04564">
    <property type="entry name" value="U-box"/>
    <property type="match status" value="1"/>
</dbReference>
<dbReference type="InterPro" id="IPR013083">
    <property type="entry name" value="Znf_RING/FYVE/PHD"/>
</dbReference>
<name>A0AAN9F830_CLITE</name>
<evidence type="ECO:0000256" key="9">
    <source>
        <dbReference type="SAM" id="MobiDB-lite"/>
    </source>
</evidence>
<dbReference type="InterPro" id="IPR011989">
    <property type="entry name" value="ARM-like"/>
</dbReference>
<keyword evidence="5" id="KW-0808">Transferase</keyword>
<proteinExistence type="predicted"/>
<feature type="region of interest" description="Disordered" evidence="9">
    <location>
        <begin position="163"/>
        <end position="188"/>
    </location>
</feature>
<dbReference type="SMART" id="SM00185">
    <property type="entry name" value="ARM"/>
    <property type="match status" value="5"/>
</dbReference>
<dbReference type="EMBL" id="JAYKXN010000007">
    <property type="protein sequence ID" value="KAK7271707.1"/>
    <property type="molecule type" value="Genomic_DNA"/>
</dbReference>
<dbReference type="PANTHER" id="PTHR23315:SF339">
    <property type="entry name" value="U-BOX DOMAIN-CONTAINING PROTEIN 40"/>
    <property type="match status" value="1"/>
</dbReference>
<evidence type="ECO:0000256" key="2">
    <source>
        <dbReference type="ARBA" id="ARBA00003861"/>
    </source>
</evidence>
<feature type="domain" description="U-box" evidence="10">
    <location>
        <begin position="66"/>
        <end position="140"/>
    </location>
</feature>
<dbReference type="PANTHER" id="PTHR23315">
    <property type="entry name" value="U BOX DOMAIN-CONTAINING"/>
    <property type="match status" value="1"/>
</dbReference>
<dbReference type="FunFam" id="3.30.40.10:FF:000565">
    <property type="entry name" value="RING-type E3 ubiquitin transferase"/>
    <property type="match status" value="1"/>
</dbReference>
<dbReference type="GO" id="GO:0061630">
    <property type="term" value="F:ubiquitin protein ligase activity"/>
    <property type="evidence" value="ECO:0007669"/>
    <property type="project" value="UniProtKB-EC"/>
</dbReference>
<evidence type="ECO:0000256" key="1">
    <source>
        <dbReference type="ARBA" id="ARBA00000900"/>
    </source>
</evidence>
<evidence type="ECO:0000313" key="11">
    <source>
        <dbReference type="EMBL" id="KAK7271707.1"/>
    </source>
</evidence>
<evidence type="ECO:0000256" key="8">
    <source>
        <dbReference type="PROSITE-ProRule" id="PRU00259"/>
    </source>
</evidence>
<dbReference type="Gene3D" id="3.30.40.10">
    <property type="entry name" value="Zinc/RING finger domain, C3HC4 (zinc finger)"/>
    <property type="match status" value="1"/>
</dbReference>
<evidence type="ECO:0000256" key="3">
    <source>
        <dbReference type="ARBA" id="ARBA00004906"/>
    </source>
</evidence>
<evidence type="ECO:0000256" key="6">
    <source>
        <dbReference type="ARBA" id="ARBA00022737"/>
    </source>
</evidence>
<dbReference type="SMART" id="SM00504">
    <property type="entry name" value="Ubox"/>
    <property type="match status" value="1"/>
</dbReference>
<keyword evidence="7" id="KW-0833">Ubl conjugation pathway</keyword>
<feature type="repeat" description="ARM" evidence="8">
    <location>
        <begin position="320"/>
        <end position="357"/>
    </location>
</feature>
<dbReference type="InterPro" id="IPR058678">
    <property type="entry name" value="ARM_PUB"/>
</dbReference>
<dbReference type="PROSITE" id="PS51698">
    <property type="entry name" value="U_BOX"/>
    <property type="match status" value="1"/>
</dbReference>
<dbReference type="EC" id="2.3.2.27" evidence="4"/>
<organism evidence="11 12">
    <name type="scientific">Clitoria ternatea</name>
    <name type="common">Butterfly pea</name>
    <dbReference type="NCBI Taxonomy" id="43366"/>
    <lineage>
        <taxon>Eukaryota</taxon>
        <taxon>Viridiplantae</taxon>
        <taxon>Streptophyta</taxon>
        <taxon>Embryophyta</taxon>
        <taxon>Tracheophyta</taxon>
        <taxon>Spermatophyta</taxon>
        <taxon>Magnoliopsida</taxon>
        <taxon>eudicotyledons</taxon>
        <taxon>Gunneridae</taxon>
        <taxon>Pentapetalae</taxon>
        <taxon>rosids</taxon>
        <taxon>fabids</taxon>
        <taxon>Fabales</taxon>
        <taxon>Fabaceae</taxon>
        <taxon>Papilionoideae</taxon>
        <taxon>50 kb inversion clade</taxon>
        <taxon>NPAAA clade</taxon>
        <taxon>indigoferoid/millettioid clade</taxon>
        <taxon>Phaseoleae</taxon>
        <taxon>Clitoria</taxon>
    </lineage>
</organism>
<dbReference type="Proteomes" id="UP001359559">
    <property type="component" value="Unassembled WGS sequence"/>
</dbReference>
<comment type="catalytic activity">
    <reaction evidence="1">
        <text>S-ubiquitinyl-[E2 ubiquitin-conjugating enzyme]-L-cysteine + [acceptor protein]-L-lysine = [E2 ubiquitin-conjugating enzyme]-L-cysteine + N(6)-ubiquitinyl-[acceptor protein]-L-lysine.</text>
        <dbReference type="EC" id="2.3.2.27"/>
    </reaction>
</comment>
<evidence type="ECO:0000256" key="4">
    <source>
        <dbReference type="ARBA" id="ARBA00012483"/>
    </source>
</evidence>
<feature type="repeat" description="ARM" evidence="8">
    <location>
        <begin position="361"/>
        <end position="403"/>
    </location>
</feature>
<protein>
    <recommendedName>
        <fullName evidence="4">RING-type E3 ubiquitin transferase</fullName>
        <ecNumber evidence="4">2.3.2.27</ecNumber>
    </recommendedName>
</protein>
<reference evidence="11 12" key="1">
    <citation type="submission" date="2024-01" db="EMBL/GenBank/DDBJ databases">
        <title>The genomes of 5 underutilized Papilionoideae crops provide insights into root nodulation and disease resistance.</title>
        <authorList>
            <person name="Yuan L."/>
        </authorList>
    </citation>
    <scope>NUCLEOTIDE SEQUENCE [LARGE SCALE GENOMIC DNA]</scope>
    <source>
        <strain evidence="11">LY-2023</strain>
        <tissue evidence="11">Leaf</tissue>
    </source>
</reference>
<dbReference type="AlphaFoldDB" id="A0AAN9F830"/>
<evidence type="ECO:0000259" key="10">
    <source>
        <dbReference type="PROSITE" id="PS51698"/>
    </source>
</evidence>
<keyword evidence="6" id="KW-0677">Repeat</keyword>
<dbReference type="InterPro" id="IPR000225">
    <property type="entry name" value="Armadillo"/>
</dbReference>